<dbReference type="Proteomes" id="UP000001208">
    <property type="component" value="Chromosome"/>
</dbReference>
<protein>
    <submittedName>
        <fullName evidence="1">Methyltransferase type 12</fullName>
    </submittedName>
</protein>
<keyword evidence="2" id="KW-1185">Reference proteome</keyword>
<dbReference type="KEGG" id="cts:Ctha_2135"/>
<reference evidence="1 2" key="1">
    <citation type="submission" date="2008-06" db="EMBL/GenBank/DDBJ databases">
        <title>Complete sequence of Chloroherpeton thalassium ATCC 35110.</title>
        <authorList>
            <consortium name="US DOE Joint Genome Institute"/>
            <person name="Lucas S."/>
            <person name="Copeland A."/>
            <person name="Lapidus A."/>
            <person name="Glavina del Rio T."/>
            <person name="Dalin E."/>
            <person name="Tice H."/>
            <person name="Bruce D."/>
            <person name="Goodwin L."/>
            <person name="Pitluck S."/>
            <person name="Schmutz J."/>
            <person name="Larimer F."/>
            <person name="Land M."/>
            <person name="Hauser L."/>
            <person name="Kyrpides N."/>
            <person name="Mikhailova N."/>
            <person name="Liu Z."/>
            <person name="Li T."/>
            <person name="Zhao F."/>
            <person name="Overmann J."/>
            <person name="Bryant D.A."/>
            <person name="Richardson P."/>
        </authorList>
    </citation>
    <scope>NUCLEOTIDE SEQUENCE [LARGE SCALE GENOMIC DNA]</scope>
    <source>
        <strain evidence="2">ATCC 35110 / GB-78</strain>
    </source>
</reference>
<evidence type="ECO:0000313" key="2">
    <source>
        <dbReference type="Proteomes" id="UP000001208"/>
    </source>
</evidence>
<keyword evidence="1" id="KW-0489">Methyltransferase</keyword>
<gene>
    <name evidence="1" type="ordered locus">Ctha_2135</name>
</gene>
<organism evidence="1 2">
    <name type="scientific">Chloroherpeton thalassium (strain ATCC 35110 / GB-78)</name>
    <dbReference type="NCBI Taxonomy" id="517418"/>
    <lineage>
        <taxon>Bacteria</taxon>
        <taxon>Pseudomonadati</taxon>
        <taxon>Chlorobiota</taxon>
        <taxon>Chlorobiia</taxon>
        <taxon>Chlorobiales</taxon>
        <taxon>Chloroherpetonaceae</taxon>
        <taxon>Chloroherpeton</taxon>
    </lineage>
</organism>
<dbReference type="Gene3D" id="3.40.50.150">
    <property type="entry name" value="Vaccinia Virus protein VP39"/>
    <property type="match status" value="1"/>
</dbReference>
<keyword evidence="1" id="KW-0808">Transferase</keyword>
<dbReference type="AlphaFoldDB" id="B3QVI7"/>
<sequence>MKMTNLFYPLVKFIQNRSLEEAREIYEQRITDAIDVYNKHHENFILRDCPFCGASEYEQCEDFHNCYKVVKCKLCGSQYVNPAPNIEALQDYYNNSECNKMLDKIVKNRQKHTSSSFILDDRINAVIDCLTQNSKQDNINILEVGCASGAFLAKLKNVLMEKFPSKEISYSGIDIDGNAINTKVDDSLNLIWSSVEDFVKTNKHSYDIILHFELIEHLVEPFVFSRYVHDMLKQGGFMIFTTQNANGLEMKLSNYNDFRLIAHSIFPPMHLNAFSTTNVLHFAIRSGFKVVKIETPGKLDVDMVTITKEQAFDDGLKMIANLDDATKGLLQYLVSMLGCSSHMQCVLKK</sequence>
<dbReference type="RefSeq" id="WP_012500670.1">
    <property type="nucleotide sequence ID" value="NC_011026.1"/>
</dbReference>
<proteinExistence type="predicted"/>
<dbReference type="InterPro" id="IPR029063">
    <property type="entry name" value="SAM-dependent_MTases_sf"/>
</dbReference>
<name>B3QVI7_CHLT3</name>
<dbReference type="GO" id="GO:0032259">
    <property type="term" value="P:methylation"/>
    <property type="evidence" value="ECO:0007669"/>
    <property type="project" value="UniProtKB-KW"/>
</dbReference>
<dbReference type="CDD" id="cd02440">
    <property type="entry name" value="AdoMet_MTases"/>
    <property type="match status" value="1"/>
</dbReference>
<dbReference type="eggNOG" id="COG2227">
    <property type="taxonomic scope" value="Bacteria"/>
</dbReference>
<accession>B3QVI7</accession>
<dbReference type="Pfam" id="PF13489">
    <property type="entry name" value="Methyltransf_23"/>
    <property type="match status" value="1"/>
</dbReference>
<dbReference type="HOGENOM" id="CLU_754120_0_0_10"/>
<dbReference type="EMBL" id="CP001100">
    <property type="protein sequence ID" value="ACF14587.1"/>
    <property type="molecule type" value="Genomic_DNA"/>
</dbReference>
<dbReference type="STRING" id="517418.Ctha_2135"/>
<dbReference type="SUPFAM" id="SSF53335">
    <property type="entry name" value="S-adenosyl-L-methionine-dependent methyltransferases"/>
    <property type="match status" value="1"/>
</dbReference>
<dbReference type="GO" id="GO:0008168">
    <property type="term" value="F:methyltransferase activity"/>
    <property type="evidence" value="ECO:0007669"/>
    <property type="project" value="UniProtKB-KW"/>
</dbReference>
<evidence type="ECO:0000313" key="1">
    <source>
        <dbReference type="EMBL" id="ACF14587.1"/>
    </source>
</evidence>